<protein>
    <submittedName>
        <fullName evidence="1">12223_t:CDS:1</fullName>
    </submittedName>
</protein>
<evidence type="ECO:0000313" key="2">
    <source>
        <dbReference type="Proteomes" id="UP001153678"/>
    </source>
</evidence>
<accession>A0A9W4TBH5</accession>
<keyword evidence="2" id="KW-1185">Reference proteome</keyword>
<dbReference type="EMBL" id="CAMKVN010025888">
    <property type="protein sequence ID" value="CAI2200921.1"/>
    <property type="molecule type" value="Genomic_DNA"/>
</dbReference>
<feature type="non-terminal residue" evidence="1">
    <location>
        <position position="129"/>
    </location>
</feature>
<name>A0A9W4TBH5_9GLOM</name>
<evidence type="ECO:0000313" key="1">
    <source>
        <dbReference type="EMBL" id="CAI2200921.1"/>
    </source>
</evidence>
<organism evidence="1 2">
    <name type="scientific">Funneliformis geosporum</name>
    <dbReference type="NCBI Taxonomy" id="1117311"/>
    <lineage>
        <taxon>Eukaryota</taxon>
        <taxon>Fungi</taxon>
        <taxon>Fungi incertae sedis</taxon>
        <taxon>Mucoromycota</taxon>
        <taxon>Glomeromycotina</taxon>
        <taxon>Glomeromycetes</taxon>
        <taxon>Glomerales</taxon>
        <taxon>Glomeraceae</taxon>
        <taxon>Funneliformis</taxon>
    </lineage>
</organism>
<feature type="non-terminal residue" evidence="1">
    <location>
        <position position="1"/>
    </location>
</feature>
<comment type="caution">
    <text evidence="1">The sequence shown here is derived from an EMBL/GenBank/DDBJ whole genome shotgun (WGS) entry which is preliminary data.</text>
</comment>
<proteinExistence type="predicted"/>
<reference evidence="1" key="1">
    <citation type="submission" date="2022-08" db="EMBL/GenBank/DDBJ databases">
        <authorList>
            <person name="Kallberg Y."/>
            <person name="Tangrot J."/>
            <person name="Rosling A."/>
        </authorList>
    </citation>
    <scope>NUCLEOTIDE SEQUENCE</scope>
    <source>
        <strain evidence="1">Wild A</strain>
    </source>
</reference>
<sequence length="129" mass="14252">AAVSTRPEVFTESAVMGIRNEGRGLKVWRTLRRNLLKSLLAWLKLWAVSGLVFKILALQGSAVGSNWLAHLLNQGFLAVKGSQQGSFWSQLVVKADKSWRVVLKVRVKNKSGWVSAVPSKLASILSLKR</sequence>
<dbReference type="AlphaFoldDB" id="A0A9W4TBH5"/>
<gene>
    <name evidence="1" type="ORF">FWILDA_LOCUS19808</name>
</gene>
<dbReference type="Proteomes" id="UP001153678">
    <property type="component" value="Unassembled WGS sequence"/>
</dbReference>